<reference evidence="2 3" key="1">
    <citation type="submission" date="2016-01" db="EMBL/GenBank/DDBJ databases">
        <title>Characterization of the Clostridium difficile lineages that are prevalent in Hong Kong and China.</title>
        <authorList>
            <person name="Kwok J.S.-L."/>
            <person name="Lam W.-Y."/>
            <person name="Ip M."/>
            <person name="Chan T.-F."/>
            <person name="Hawkey P.M."/>
            <person name="Tsui S.K.-W."/>
        </authorList>
    </citation>
    <scope>NUCLEOTIDE SEQUENCE [LARGE SCALE GENOMIC DNA]</scope>
    <source>
        <strain evidence="2 3">300064</strain>
    </source>
</reference>
<evidence type="ECO:0000256" key="1">
    <source>
        <dbReference type="SAM" id="MobiDB-lite"/>
    </source>
</evidence>
<proteinExistence type="predicted"/>
<organism evidence="2 3">
    <name type="scientific">Clostridium butyricum</name>
    <dbReference type="NCBI Taxonomy" id="1492"/>
    <lineage>
        <taxon>Bacteria</taxon>
        <taxon>Bacillati</taxon>
        <taxon>Bacillota</taxon>
        <taxon>Clostridia</taxon>
        <taxon>Eubacteriales</taxon>
        <taxon>Clostridiaceae</taxon>
        <taxon>Clostridium</taxon>
    </lineage>
</organism>
<feature type="region of interest" description="Disordered" evidence="1">
    <location>
        <begin position="1"/>
        <end position="24"/>
    </location>
</feature>
<dbReference type="Proteomes" id="UP000238081">
    <property type="component" value="Unassembled WGS sequence"/>
</dbReference>
<feature type="compositionally biased region" description="Low complexity" evidence="1">
    <location>
        <begin position="1"/>
        <end position="12"/>
    </location>
</feature>
<protein>
    <recommendedName>
        <fullName evidence="4">Essential protein Yae1 N-terminal domain-containing protein</fullName>
    </recommendedName>
</protein>
<evidence type="ECO:0000313" key="2">
    <source>
        <dbReference type="EMBL" id="PPV17626.1"/>
    </source>
</evidence>
<gene>
    <name evidence="2" type="ORF">AWN73_20480</name>
</gene>
<evidence type="ECO:0000313" key="3">
    <source>
        <dbReference type="Proteomes" id="UP000238081"/>
    </source>
</evidence>
<accession>A0A2S7FES2</accession>
<sequence length="110" mass="12552">MSSSDDNFSFSSYERSCDEPECGRSKSDCNFISHRCCDSCGECFIGGIEEGYCEGYEEGLKKKCKNQYKCGYDAGYKEGYDAGYEKAKQEVQAYVDKVKKCRKKKCCCRF</sequence>
<feature type="compositionally biased region" description="Basic and acidic residues" evidence="1">
    <location>
        <begin position="15"/>
        <end position="24"/>
    </location>
</feature>
<name>A0A2S7FES2_CLOBU</name>
<comment type="caution">
    <text evidence="2">The sequence shown here is derived from an EMBL/GenBank/DDBJ whole genome shotgun (WGS) entry which is preliminary data.</text>
</comment>
<dbReference type="AlphaFoldDB" id="A0A2S7FES2"/>
<dbReference type="EMBL" id="LRDH01000005">
    <property type="protein sequence ID" value="PPV17626.1"/>
    <property type="molecule type" value="Genomic_DNA"/>
</dbReference>
<evidence type="ECO:0008006" key="4">
    <source>
        <dbReference type="Google" id="ProtNLM"/>
    </source>
</evidence>